<dbReference type="CDD" id="cd00093">
    <property type="entry name" value="HTH_XRE"/>
    <property type="match status" value="1"/>
</dbReference>
<dbReference type="InterPro" id="IPR001387">
    <property type="entry name" value="Cro/C1-type_HTH"/>
</dbReference>
<name>A0A6H2A4U5_9ZZZZ</name>
<organism evidence="2">
    <name type="scientific">viral metagenome</name>
    <dbReference type="NCBI Taxonomy" id="1070528"/>
    <lineage>
        <taxon>unclassified sequences</taxon>
        <taxon>metagenomes</taxon>
        <taxon>organismal metagenomes</taxon>
    </lineage>
</organism>
<proteinExistence type="predicted"/>
<dbReference type="EMBL" id="MT145003">
    <property type="protein sequence ID" value="QJI02447.1"/>
    <property type="molecule type" value="Genomic_DNA"/>
</dbReference>
<evidence type="ECO:0000313" key="2">
    <source>
        <dbReference type="EMBL" id="QJA54651.1"/>
    </source>
</evidence>
<dbReference type="EMBL" id="MT144525">
    <property type="protein sequence ID" value="QJA54651.1"/>
    <property type="molecule type" value="Genomic_DNA"/>
</dbReference>
<dbReference type="GO" id="GO:0003677">
    <property type="term" value="F:DNA binding"/>
    <property type="evidence" value="ECO:0007669"/>
    <property type="project" value="InterPro"/>
</dbReference>
<gene>
    <name evidence="2" type="ORF">TM448A05435_0011</name>
    <name evidence="3" type="ORF">TM448B03259_0001</name>
</gene>
<feature type="domain" description="HTH cro/C1-type" evidence="1">
    <location>
        <begin position="16"/>
        <end position="47"/>
    </location>
</feature>
<sequence length="67" mass="8052">MKNTKAKYYVIKHIDLQKLRKRAGLTQEDFANQVALSERHFRRLENGHIIMSEHIWEAVKNVLDKYK</sequence>
<evidence type="ECO:0000313" key="3">
    <source>
        <dbReference type="EMBL" id="QJI02447.1"/>
    </source>
</evidence>
<dbReference type="PROSITE" id="PS50943">
    <property type="entry name" value="HTH_CROC1"/>
    <property type="match status" value="1"/>
</dbReference>
<evidence type="ECO:0000259" key="1">
    <source>
        <dbReference type="PROSITE" id="PS50943"/>
    </source>
</evidence>
<dbReference type="AlphaFoldDB" id="A0A6H2A4U5"/>
<dbReference type="InterPro" id="IPR010982">
    <property type="entry name" value="Lambda_DNA-bd_dom_sf"/>
</dbReference>
<dbReference type="Gene3D" id="1.10.260.40">
    <property type="entry name" value="lambda repressor-like DNA-binding domains"/>
    <property type="match status" value="1"/>
</dbReference>
<accession>A0A6H2A4U5</accession>
<protein>
    <submittedName>
        <fullName evidence="2">Putative DNA binding, helix-turn-helix domain containing protein</fullName>
    </submittedName>
</protein>
<dbReference type="Pfam" id="PF13560">
    <property type="entry name" value="HTH_31"/>
    <property type="match status" value="1"/>
</dbReference>
<dbReference type="SUPFAM" id="SSF47413">
    <property type="entry name" value="lambda repressor-like DNA-binding domains"/>
    <property type="match status" value="1"/>
</dbReference>
<reference evidence="2" key="1">
    <citation type="submission" date="2020-03" db="EMBL/GenBank/DDBJ databases">
        <title>The deep terrestrial virosphere.</title>
        <authorList>
            <person name="Holmfeldt K."/>
            <person name="Nilsson E."/>
            <person name="Simone D."/>
            <person name="Lopez-Fernandez M."/>
            <person name="Wu X."/>
            <person name="de Brujin I."/>
            <person name="Lundin D."/>
            <person name="Andersson A."/>
            <person name="Bertilsson S."/>
            <person name="Dopson M."/>
        </authorList>
    </citation>
    <scope>NUCLEOTIDE SEQUENCE</scope>
    <source>
        <strain evidence="2">TM448A05435</strain>
        <strain evidence="3">TM448B03259</strain>
    </source>
</reference>